<accession>A0A7C4XTJ8</accession>
<dbReference type="PANTHER" id="PTHR30636">
    <property type="entry name" value="UPF0701 PROTEIN YICC"/>
    <property type="match status" value="1"/>
</dbReference>
<sequence length="291" mass="33941">MPYSMTGIGRASGQIKEPPIKFDVEIRSYNHRFLDISLKIPNSLAPFENELKKDIQNNVCRGHIVVVVQQDREILGNRFEVDKELLDAYLTVAREIKKKYKVTGVVNINTLLAIPGMIRISQEPSDTKLLYKSFRPIFDRALEELLKVKKLEGDYIRKEIESLLSVIDGEVEKIKKLIPERNEYYKKHLNELMKSDNEDIDQARLYQEILYIADRTDVSEEYVRLNGHIKLFKEALEGEKYPGRRLNFILQEMQREANTLSVKANYLEISESVVNIKEAIEKIREQVQNIE</sequence>
<feature type="domain" description="Endoribonuclease YicC-like N-terminal" evidence="6">
    <location>
        <begin position="3"/>
        <end position="157"/>
    </location>
</feature>
<feature type="domain" description="Endoribonuclease YicC-like C-terminal" evidence="7">
    <location>
        <begin position="175"/>
        <end position="291"/>
    </location>
</feature>
<dbReference type="Pfam" id="PF03755">
    <property type="entry name" value="YicC-like_N"/>
    <property type="match status" value="1"/>
</dbReference>
<dbReference type="InterPro" id="IPR013527">
    <property type="entry name" value="YicC-like_N"/>
</dbReference>
<evidence type="ECO:0000256" key="1">
    <source>
        <dbReference type="ARBA" id="ARBA00001968"/>
    </source>
</evidence>
<dbReference type="Pfam" id="PF08340">
    <property type="entry name" value="YicC-like_C"/>
    <property type="match status" value="1"/>
</dbReference>
<reference evidence="8" key="1">
    <citation type="journal article" date="2020" name="mSystems">
        <title>Genome- and Community-Level Interaction Insights into Carbon Utilization and Element Cycling Functions of Hydrothermarchaeota in Hydrothermal Sediment.</title>
        <authorList>
            <person name="Zhou Z."/>
            <person name="Liu Y."/>
            <person name="Xu W."/>
            <person name="Pan J."/>
            <person name="Luo Z.H."/>
            <person name="Li M."/>
        </authorList>
    </citation>
    <scope>NUCLEOTIDE SEQUENCE [LARGE SCALE GENOMIC DNA]</scope>
    <source>
        <strain evidence="8">SpSt-774</strain>
    </source>
</reference>
<evidence type="ECO:0000256" key="2">
    <source>
        <dbReference type="ARBA" id="ARBA00022722"/>
    </source>
</evidence>
<dbReference type="EMBL" id="DTGZ01000023">
    <property type="protein sequence ID" value="HGV96899.1"/>
    <property type="molecule type" value="Genomic_DNA"/>
</dbReference>
<comment type="caution">
    <text evidence="8">The sequence shown here is derived from an EMBL/GenBank/DDBJ whole genome shotgun (WGS) entry which is preliminary data.</text>
</comment>
<dbReference type="InterPro" id="IPR005229">
    <property type="entry name" value="YicC/YloC-like"/>
</dbReference>
<dbReference type="NCBIfam" id="TIGR00255">
    <property type="entry name" value="YicC/YloC family endoribonuclease"/>
    <property type="match status" value="1"/>
</dbReference>
<evidence type="ECO:0000313" key="8">
    <source>
        <dbReference type="EMBL" id="HGV96899.1"/>
    </source>
</evidence>
<dbReference type="GO" id="GO:0016787">
    <property type="term" value="F:hydrolase activity"/>
    <property type="evidence" value="ECO:0007669"/>
    <property type="project" value="UniProtKB-KW"/>
</dbReference>
<keyword evidence="4" id="KW-0378">Hydrolase</keyword>
<comment type="similarity">
    <text evidence="5">Belongs to the YicC/YloC family.</text>
</comment>
<dbReference type="InterPro" id="IPR013551">
    <property type="entry name" value="YicC-like_C"/>
</dbReference>
<evidence type="ECO:0000259" key="7">
    <source>
        <dbReference type="Pfam" id="PF08340"/>
    </source>
</evidence>
<evidence type="ECO:0000256" key="3">
    <source>
        <dbReference type="ARBA" id="ARBA00022759"/>
    </source>
</evidence>
<gene>
    <name evidence="8" type="ORF">ENV60_01195</name>
</gene>
<evidence type="ECO:0000256" key="5">
    <source>
        <dbReference type="ARBA" id="ARBA00035648"/>
    </source>
</evidence>
<keyword evidence="3" id="KW-0255">Endonuclease</keyword>
<dbReference type="GO" id="GO:0004521">
    <property type="term" value="F:RNA endonuclease activity"/>
    <property type="evidence" value="ECO:0007669"/>
    <property type="project" value="InterPro"/>
</dbReference>
<dbReference type="PANTHER" id="PTHR30636:SF3">
    <property type="entry name" value="UPF0701 PROTEIN YICC"/>
    <property type="match status" value="1"/>
</dbReference>
<proteinExistence type="inferred from homology"/>
<keyword evidence="2" id="KW-0540">Nuclease</keyword>
<dbReference type="AlphaFoldDB" id="A0A7C4XTJ8"/>
<name>A0A7C4XTJ8_UNCW3</name>
<comment type="cofactor">
    <cofactor evidence="1">
        <name>a divalent metal cation</name>
        <dbReference type="ChEBI" id="CHEBI:60240"/>
    </cofactor>
</comment>
<evidence type="ECO:0000256" key="4">
    <source>
        <dbReference type="ARBA" id="ARBA00022801"/>
    </source>
</evidence>
<protein>
    <submittedName>
        <fullName evidence="8">YicC family protein</fullName>
    </submittedName>
</protein>
<organism evidence="8">
    <name type="scientific">candidate division WOR-3 bacterium</name>
    <dbReference type="NCBI Taxonomy" id="2052148"/>
    <lineage>
        <taxon>Bacteria</taxon>
        <taxon>Bacteria division WOR-3</taxon>
    </lineage>
</organism>
<evidence type="ECO:0000259" key="6">
    <source>
        <dbReference type="Pfam" id="PF03755"/>
    </source>
</evidence>